<dbReference type="RefSeq" id="XP_018336170.1">
    <property type="nucleotide sequence ID" value="XM_018480668.2"/>
</dbReference>
<dbReference type="GeneID" id="108744754"/>
<proteinExistence type="predicted"/>
<feature type="domain" description="Spindle assembly abnormal protein 6 N-terminal" evidence="2">
    <location>
        <begin position="50"/>
        <end position="137"/>
    </location>
</feature>
<sequence>MSNNNFIKKTCDYYGPGSVIYNKTHSIDVFFSNGLSELKTVCITLVSLDGAVAVKIKEIHDYFFNYEAIIDSYTFEKMKSEQSLEIHFDEIRFQIVELLKEISSKETFVKLEVENEKCQLIFYGKSKIKCVVFLVIDLKLTDPREIINEMANCITSLKEKHEYLLKEIHSLRREIATKDAAVKDICTKKNSLEKEFYQQLDSIYTVALKEQNVIEKKLNMEIQHLMKKVTRMLSHVERLDNEILLKHESDAQLLQGMQNMKLENEKNHSTINELKTEIIKLNSDKAKMEKDSLDLKWAIDQKNRLLEELEKKNGELEKDMKEATKIIAQKSQINDEIAKDLVQANQMLVNFNYHYDNISKECDNLKEQLQSKELIIEQQQSKLNNLCKEFTSYKKTYSQEEISKLKRQLEKANEKLRELEKQNREAVMLNNVLTKKLSATEFLENQNPNAFANM</sequence>
<accession>A0A1W4XUR2</accession>
<dbReference type="KEGG" id="apln:108744754"/>
<evidence type="ECO:0000313" key="3">
    <source>
        <dbReference type="Proteomes" id="UP000192223"/>
    </source>
</evidence>
<name>A0A1W4XUR2_AGRPL</name>
<protein>
    <submittedName>
        <fullName evidence="4">Girdin</fullName>
    </submittedName>
</protein>
<evidence type="ECO:0000259" key="2">
    <source>
        <dbReference type="Pfam" id="PF16531"/>
    </source>
</evidence>
<dbReference type="InterPro" id="IPR038558">
    <property type="entry name" value="SAS-6_N_sf"/>
</dbReference>
<evidence type="ECO:0000256" key="1">
    <source>
        <dbReference type="SAM" id="Coils"/>
    </source>
</evidence>
<reference evidence="4" key="1">
    <citation type="submission" date="2025-08" db="UniProtKB">
        <authorList>
            <consortium name="RefSeq"/>
        </authorList>
    </citation>
    <scope>IDENTIFICATION</scope>
    <source>
        <tissue evidence="4">Entire body</tissue>
    </source>
</reference>
<keyword evidence="3" id="KW-1185">Reference proteome</keyword>
<organism evidence="3 4">
    <name type="scientific">Agrilus planipennis</name>
    <name type="common">Emerald ash borer</name>
    <name type="synonym">Agrilus marcopoli</name>
    <dbReference type="NCBI Taxonomy" id="224129"/>
    <lineage>
        <taxon>Eukaryota</taxon>
        <taxon>Metazoa</taxon>
        <taxon>Ecdysozoa</taxon>
        <taxon>Arthropoda</taxon>
        <taxon>Hexapoda</taxon>
        <taxon>Insecta</taxon>
        <taxon>Pterygota</taxon>
        <taxon>Neoptera</taxon>
        <taxon>Endopterygota</taxon>
        <taxon>Coleoptera</taxon>
        <taxon>Polyphaga</taxon>
        <taxon>Elateriformia</taxon>
        <taxon>Buprestoidea</taxon>
        <taxon>Buprestidae</taxon>
        <taxon>Agrilinae</taxon>
        <taxon>Agrilus</taxon>
    </lineage>
</organism>
<evidence type="ECO:0000313" key="4">
    <source>
        <dbReference type="RefSeq" id="XP_018336170.1"/>
    </source>
</evidence>
<dbReference type="InParanoid" id="A0A1W4XUR2"/>
<dbReference type="Gene3D" id="2.170.210.20">
    <property type="entry name" value="Spindle assembly abnormal protein 6, N-terminal domain"/>
    <property type="match status" value="1"/>
</dbReference>
<dbReference type="AlphaFoldDB" id="A0A1W4XUR2"/>
<feature type="coiled-coil region" evidence="1">
    <location>
        <begin position="355"/>
        <end position="436"/>
    </location>
</feature>
<dbReference type="InterPro" id="IPR032396">
    <property type="entry name" value="SAS-6_N"/>
</dbReference>
<dbReference type="OrthoDB" id="49058at2759"/>
<dbReference type="Proteomes" id="UP000192223">
    <property type="component" value="Unplaced"/>
</dbReference>
<feature type="coiled-coil region" evidence="1">
    <location>
        <begin position="257"/>
        <end position="326"/>
    </location>
</feature>
<keyword evidence="1" id="KW-0175">Coiled coil</keyword>
<dbReference type="Pfam" id="PF16531">
    <property type="entry name" value="SAS-6_N"/>
    <property type="match status" value="1"/>
</dbReference>
<gene>
    <name evidence="4" type="primary">LOC108744754</name>
</gene>